<feature type="domain" description="Dienelactone hydrolase" evidence="1">
    <location>
        <begin position="40"/>
        <end position="260"/>
    </location>
</feature>
<reference evidence="2 3" key="1">
    <citation type="journal article" date="2015" name="Plant Cell">
        <title>Oil accumulation by the oleaginous diatom Fistulifera solaris as revealed by the genome and transcriptome.</title>
        <authorList>
            <person name="Tanaka T."/>
            <person name="Maeda Y."/>
            <person name="Veluchamy A."/>
            <person name="Tanaka M."/>
            <person name="Abida H."/>
            <person name="Marechal E."/>
            <person name="Bowler C."/>
            <person name="Muto M."/>
            <person name="Sunaga Y."/>
            <person name="Tanaka M."/>
            <person name="Yoshino T."/>
            <person name="Taniguchi T."/>
            <person name="Fukuda Y."/>
            <person name="Nemoto M."/>
            <person name="Matsumoto M."/>
            <person name="Wong P.S."/>
            <person name="Aburatani S."/>
            <person name="Fujibuchi W."/>
        </authorList>
    </citation>
    <scope>NUCLEOTIDE SEQUENCE [LARGE SCALE GENOMIC DNA]</scope>
    <source>
        <strain evidence="2 3">JPCC DA0580</strain>
    </source>
</reference>
<keyword evidence="2" id="KW-0378">Hydrolase</keyword>
<dbReference type="InParanoid" id="A0A1Z5KTK7"/>
<proteinExistence type="predicted"/>
<evidence type="ECO:0000259" key="1">
    <source>
        <dbReference type="Pfam" id="PF01738"/>
    </source>
</evidence>
<dbReference type="Gene3D" id="3.40.50.1820">
    <property type="entry name" value="alpha/beta hydrolase"/>
    <property type="match status" value="1"/>
</dbReference>
<dbReference type="AlphaFoldDB" id="A0A1Z5KTK7"/>
<comment type="caution">
    <text evidence="2">The sequence shown here is derived from an EMBL/GenBank/DDBJ whole genome shotgun (WGS) entry which is preliminary data.</text>
</comment>
<dbReference type="EMBL" id="BDSP01000289">
    <property type="protein sequence ID" value="GAX29425.1"/>
    <property type="molecule type" value="Genomic_DNA"/>
</dbReference>
<dbReference type="EC" id="3.1.1.45" evidence="2"/>
<dbReference type="InterPro" id="IPR002925">
    <property type="entry name" value="Dienelactn_hydro"/>
</dbReference>
<name>A0A1Z5KTK7_FISSO</name>
<dbReference type="PANTHER" id="PTHR46623">
    <property type="entry name" value="CARBOXYMETHYLENEBUTENOLIDASE-RELATED"/>
    <property type="match status" value="1"/>
</dbReference>
<protein>
    <submittedName>
        <fullName evidence="2">Carboxymethylenebutenolidase</fullName>
        <ecNumber evidence="2">3.1.1.45</ecNumber>
    </submittedName>
</protein>
<dbReference type="Proteomes" id="UP000198406">
    <property type="component" value="Unassembled WGS sequence"/>
</dbReference>
<keyword evidence="3" id="KW-1185">Reference proteome</keyword>
<evidence type="ECO:0000313" key="2">
    <source>
        <dbReference type="EMBL" id="GAX29425.1"/>
    </source>
</evidence>
<evidence type="ECO:0000313" key="3">
    <source>
        <dbReference type="Proteomes" id="UP000198406"/>
    </source>
</evidence>
<dbReference type="InterPro" id="IPR051049">
    <property type="entry name" value="Dienelactone_hydrolase-like"/>
</dbReference>
<sequence>MPLFWRIIGRTMALTGLIFNSSKYTNVQYPSSDGRTTLGGYLALPPGYSEETTYPTALVWHAWNGMSEEPVYFADLLAEQGYIALAPDLFRGVSSRSWNIPWNIATVSRTPQSRINADMNAALEYLRESVAINESLLMSGPGFCFGGSQALEFSKRNGVVATISLYGSYIDGLQDATDDEAWGLLGMFSPILGIFGAEDDRPSPEQALGFANAMELRDIEHNVTIYDGVGHAFVNPEAHREGSRQAVAAWNQVVEFMNEVVATGGITRSHELEYKELELSVHAKEGHASRSFIWDHAMDPVLHKGHFSHF</sequence>
<gene>
    <name evidence="2" type="ORF">FisN_16Hh134</name>
</gene>
<dbReference type="InterPro" id="IPR029058">
    <property type="entry name" value="AB_hydrolase_fold"/>
</dbReference>
<organism evidence="2 3">
    <name type="scientific">Fistulifera solaris</name>
    <name type="common">Oleaginous diatom</name>
    <dbReference type="NCBI Taxonomy" id="1519565"/>
    <lineage>
        <taxon>Eukaryota</taxon>
        <taxon>Sar</taxon>
        <taxon>Stramenopiles</taxon>
        <taxon>Ochrophyta</taxon>
        <taxon>Bacillariophyta</taxon>
        <taxon>Bacillariophyceae</taxon>
        <taxon>Bacillariophycidae</taxon>
        <taxon>Naviculales</taxon>
        <taxon>Naviculaceae</taxon>
        <taxon>Fistulifera</taxon>
    </lineage>
</organism>
<dbReference type="Pfam" id="PF01738">
    <property type="entry name" value="DLH"/>
    <property type="match status" value="1"/>
</dbReference>
<dbReference type="OrthoDB" id="199597at2759"/>
<dbReference type="PANTHER" id="PTHR46623:SF7">
    <property type="entry name" value="CARBOXYMETHYLENEBUTENOLIDASE"/>
    <property type="match status" value="1"/>
</dbReference>
<dbReference type="SUPFAM" id="SSF53474">
    <property type="entry name" value="alpha/beta-Hydrolases"/>
    <property type="match status" value="1"/>
</dbReference>
<accession>A0A1Z5KTK7</accession>
<dbReference type="GO" id="GO:0008806">
    <property type="term" value="F:carboxymethylenebutenolidase activity"/>
    <property type="evidence" value="ECO:0007669"/>
    <property type="project" value="UniProtKB-EC"/>
</dbReference>